<dbReference type="EMBL" id="GBXM01034176">
    <property type="protein sequence ID" value="JAH74401.1"/>
    <property type="molecule type" value="Transcribed_RNA"/>
</dbReference>
<reference evidence="1" key="1">
    <citation type="submission" date="2014-11" db="EMBL/GenBank/DDBJ databases">
        <authorList>
            <person name="Amaro Gonzalez C."/>
        </authorList>
    </citation>
    <scope>NUCLEOTIDE SEQUENCE</scope>
</reference>
<organism evidence="1">
    <name type="scientific">Anguilla anguilla</name>
    <name type="common">European freshwater eel</name>
    <name type="synonym">Muraena anguilla</name>
    <dbReference type="NCBI Taxonomy" id="7936"/>
    <lineage>
        <taxon>Eukaryota</taxon>
        <taxon>Metazoa</taxon>
        <taxon>Chordata</taxon>
        <taxon>Craniata</taxon>
        <taxon>Vertebrata</taxon>
        <taxon>Euteleostomi</taxon>
        <taxon>Actinopterygii</taxon>
        <taxon>Neopterygii</taxon>
        <taxon>Teleostei</taxon>
        <taxon>Anguilliformes</taxon>
        <taxon>Anguillidae</taxon>
        <taxon>Anguilla</taxon>
    </lineage>
</organism>
<protein>
    <submittedName>
        <fullName evidence="1">Uncharacterized protein</fullName>
    </submittedName>
</protein>
<name>A0A0E9V8S0_ANGAN</name>
<dbReference type="AlphaFoldDB" id="A0A0E9V8S0"/>
<reference evidence="1" key="2">
    <citation type="journal article" date="2015" name="Fish Shellfish Immunol.">
        <title>Early steps in the European eel (Anguilla anguilla)-Vibrio vulnificus interaction in the gills: Role of the RtxA13 toxin.</title>
        <authorList>
            <person name="Callol A."/>
            <person name="Pajuelo D."/>
            <person name="Ebbesson L."/>
            <person name="Teles M."/>
            <person name="MacKenzie S."/>
            <person name="Amaro C."/>
        </authorList>
    </citation>
    <scope>NUCLEOTIDE SEQUENCE</scope>
</reference>
<accession>A0A0E9V8S0</accession>
<proteinExistence type="predicted"/>
<sequence length="35" mass="3912">MFIPIENTSPCFKEFTLVMPAVSVGNVRPTLRQTS</sequence>
<evidence type="ECO:0000313" key="1">
    <source>
        <dbReference type="EMBL" id="JAH74401.1"/>
    </source>
</evidence>